<feature type="signal peptide" evidence="1">
    <location>
        <begin position="1"/>
        <end position="19"/>
    </location>
</feature>
<gene>
    <name evidence="3" type="ORF">LY89DRAFT_765843</name>
</gene>
<dbReference type="KEGG" id="psco:LY89DRAFT_765843"/>
<dbReference type="InParanoid" id="A0A132B5V6"/>
<dbReference type="AlphaFoldDB" id="A0A132B5V6"/>
<dbReference type="Pfam" id="PF12697">
    <property type="entry name" value="Abhydrolase_6"/>
    <property type="match status" value="1"/>
</dbReference>
<name>A0A132B5V6_MOLSC</name>
<proteinExistence type="predicted"/>
<feature type="domain" description="AB hydrolase-1" evidence="2">
    <location>
        <begin position="106"/>
        <end position="367"/>
    </location>
</feature>
<evidence type="ECO:0000256" key="1">
    <source>
        <dbReference type="SAM" id="SignalP"/>
    </source>
</evidence>
<dbReference type="EMBL" id="KQ947438">
    <property type="protein sequence ID" value="KUJ07790.1"/>
    <property type="molecule type" value="Genomic_DNA"/>
</dbReference>
<dbReference type="InterPro" id="IPR000073">
    <property type="entry name" value="AB_hydrolase_1"/>
</dbReference>
<dbReference type="OrthoDB" id="190201at2759"/>
<protein>
    <recommendedName>
        <fullName evidence="2">AB hydrolase-1 domain-containing protein</fullName>
    </recommendedName>
</protein>
<keyword evidence="1" id="KW-0732">Signal</keyword>
<evidence type="ECO:0000259" key="2">
    <source>
        <dbReference type="Pfam" id="PF12697"/>
    </source>
</evidence>
<accession>A0A132B5V6</accession>
<dbReference type="Proteomes" id="UP000070700">
    <property type="component" value="Unassembled WGS sequence"/>
</dbReference>
<feature type="chain" id="PRO_5007287912" description="AB hydrolase-1 domain-containing protein" evidence="1">
    <location>
        <begin position="20"/>
        <end position="387"/>
    </location>
</feature>
<dbReference type="Gene3D" id="3.40.50.1820">
    <property type="entry name" value="alpha/beta hydrolase"/>
    <property type="match status" value="1"/>
</dbReference>
<dbReference type="GeneID" id="28831415"/>
<evidence type="ECO:0000313" key="3">
    <source>
        <dbReference type="EMBL" id="KUJ07790.1"/>
    </source>
</evidence>
<keyword evidence="4" id="KW-1185">Reference proteome</keyword>
<reference evidence="3 4" key="1">
    <citation type="submission" date="2015-10" db="EMBL/GenBank/DDBJ databases">
        <title>Full genome of DAOMC 229536 Phialocephala scopiformis, a fungal endophyte of spruce producing the potent anti-insectan compound rugulosin.</title>
        <authorList>
            <consortium name="DOE Joint Genome Institute"/>
            <person name="Walker A.K."/>
            <person name="Frasz S.L."/>
            <person name="Seifert K.A."/>
            <person name="Miller J.D."/>
            <person name="Mondo S.J."/>
            <person name="Labutti K."/>
            <person name="Lipzen A."/>
            <person name="Dockter R."/>
            <person name="Kennedy M."/>
            <person name="Grigoriev I.V."/>
            <person name="Spatafora J.W."/>
        </authorList>
    </citation>
    <scope>NUCLEOTIDE SEQUENCE [LARGE SCALE GENOMIC DNA]</scope>
    <source>
        <strain evidence="3 4">CBS 120377</strain>
    </source>
</reference>
<dbReference type="InterPro" id="IPR029058">
    <property type="entry name" value="AB_hydrolase_fold"/>
</dbReference>
<evidence type="ECO:0000313" key="4">
    <source>
        <dbReference type="Proteomes" id="UP000070700"/>
    </source>
</evidence>
<organism evidence="3 4">
    <name type="scientific">Mollisia scopiformis</name>
    <name type="common">Conifer needle endophyte fungus</name>
    <name type="synonym">Phialocephala scopiformis</name>
    <dbReference type="NCBI Taxonomy" id="149040"/>
    <lineage>
        <taxon>Eukaryota</taxon>
        <taxon>Fungi</taxon>
        <taxon>Dikarya</taxon>
        <taxon>Ascomycota</taxon>
        <taxon>Pezizomycotina</taxon>
        <taxon>Leotiomycetes</taxon>
        <taxon>Helotiales</taxon>
        <taxon>Mollisiaceae</taxon>
        <taxon>Mollisia</taxon>
    </lineage>
</organism>
<dbReference type="SUPFAM" id="SSF53474">
    <property type="entry name" value="alpha/beta-Hydrolases"/>
    <property type="match status" value="1"/>
</dbReference>
<sequence length="387" mass="41627">MASLFVAALAFTLATTSTAAPALTERNCINLQLSVPVTANTTNLDVPRVDNNVDAVDLVWNIERWTAPNTTARITGTNLIQQTFSINAQLCVPNNSTKNVLQIATHGFGFEKRYWDSELHPELYSYVEASLAAGYSILTYDRLGVGRSDKPDAYDIVQGSVQVEIIKELTLMARAGSLTTSSSIQNTAIPKFDKIVLVGHSLGSALTLGVLTKYGNLVEGAVSTGFIIEGVTGLVSDDAFGLEYAASNDPQRFSDRGSGYMVQATQSNAQQIFFKKGHFEQEMLEYAVSIKETGTVGDFVSLGLVLGQPALEFTGPLLFALGEYDYAICNGNCTGFYDLPALKSSLFPNATDLTAHVQPGSGHALTMHTNATGQFQAIFKYLESNGL</sequence>
<dbReference type="RefSeq" id="XP_018062145.1">
    <property type="nucleotide sequence ID" value="XM_018221689.1"/>
</dbReference>